<protein>
    <submittedName>
        <fullName evidence="2">DegT/DnrJ/EryC1/StrS family aminotransferase</fullName>
    </submittedName>
</protein>
<dbReference type="EMBL" id="JACOOI010000001">
    <property type="protein sequence ID" value="MBC5641689.1"/>
    <property type="molecule type" value="Genomic_DNA"/>
</dbReference>
<evidence type="ECO:0000313" key="2">
    <source>
        <dbReference type="EMBL" id="MBC5641689.1"/>
    </source>
</evidence>
<keyword evidence="3" id="KW-1185">Reference proteome</keyword>
<dbReference type="Pfam" id="PF01041">
    <property type="entry name" value="DegT_DnrJ_EryC1"/>
    <property type="match status" value="1"/>
</dbReference>
<dbReference type="RefSeq" id="WP_186958094.1">
    <property type="nucleotide sequence ID" value="NZ_JACOOI010000001.1"/>
</dbReference>
<name>A0ABR7DXS6_9BACT</name>
<dbReference type="InterPro" id="IPR015424">
    <property type="entry name" value="PyrdxlP-dep_Trfase"/>
</dbReference>
<keyword evidence="1" id="KW-0663">Pyridoxal phosphate</keyword>
<organism evidence="2 3">
    <name type="scientific">Parabacteroides segnis</name>
    <dbReference type="NCBI Taxonomy" id="2763058"/>
    <lineage>
        <taxon>Bacteria</taxon>
        <taxon>Pseudomonadati</taxon>
        <taxon>Bacteroidota</taxon>
        <taxon>Bacteroidia</taxon>
        <taxon>Bacteroidales</taxon>
        <taxon>Tannerellaceae</taxon>
        <taxon>Parabacteroides</taxon>
    </lineage>
</organism>
<evidence type="ECO:0000313" key="3">
    <source>
        <dbReference type="Proteomes" id="UP000644010"/>
    </source>
</evidence>
<gene>
    <name evidence="2" type="ORF">H8S77_02125</name>
</gene>
<dbReference type="InterPro" id="IPR000653">
    <property type="entry name" value="DegT/StrS_aminotransferase"/>
</dbReference>
<accession>A0ABR7DXS6</accession>
<dbReference type="GO" id="GO:0008483">
    <property type="term" value="F:transaminase activity"/>
    <property type="evidence" value="ECO:0007669"/>
    <property type="project" value="UniProtKB-KW"/>
</dbReference>
<dbReference type="Proteomes" id="UP000644010">
    <property type="component" value="Unassembled WGS sequence"/>
</dbReference>
<sequence length="397" mass="44345">MLEKHIQMVDLQGQYHRLKEEIDAAMQTVIESSAFINGPQVKAFGDHLAEYLDIPYVIPCGNGTDALQIALMALQLQPGDEVIVPAFTYVAAAEVIALLGLTPVLVDVDPRTYNIDPRKIEESISRNTKAIIVVQLFGQSCDMAPILRIAGMYHLHVIEDNAQSVGAEYTFPDGQVKKTGTMGVIGTTSFFPSKPLACFGDGGALMTSDESLAKRIRMIANHGQEVKYHHKLIGCNSRLDTLHAAVLDVKLKYIDEFTKARQVVARRYDEGLASCEQLILPKKSDFSTHVYHQYTVQLKPVGDYTDTAKLRESLQSFLKEKGIPSMVYYPLPLQAQDAYKWMARTPGNMNEAARLSQCVLSLPIHTEMTKEEQEYIIDAILDFYSNLVESNNIDERK</sequence>
<dbReference type="PANTHER" id="PTHR30244">
    <property type="entry name" value="TRANSAMINASE"/>
    <property type="match status" value="1"/>
</dbReference>
<evidence type="ECO:0000256" key="1">
    <source>
        <dbReference type="RuleBase" id="RU004508"/>
    </source>
</evidence>
<dbReference type="SUPFAM" id="SSF53383">
    <property type="entry name" value="PLP-dependent transferases"/>
    <property type="match status" value="1"/>
</dbReference>
<reference evidence="2 3" key="1">
    <citation type="submission" date="2020-08" db="EMBL/GenBank/DDBJ databases">
        <title>Genome public.</title>
        <authorList>
            <person name="Liu C."/>
            <person name="Sun Q."/>
        </authorList>
    </citation>
    <scope>NUCLEOTIDE SEQUENCE [LARGE SCALE GENOMIC DNA]</scope>
    <source>
        <strain evidence="2 3">BX2</strain>
    </source>
</reference>
<dbReference type="Gene3D" id="3.40.640.10">
    <property type="entry name" value="Type I PLP-dependent aspartate aminotransferase-like (Major domain)"/>
    <property type="match status" value="1"/>
</dbReference>
<dbReference type="PANTHER" id="PTHR30244:SF42">
    <property type="entry name" value="UDP-2-ACETAMIDO-2-DEOXY-3-OXO-D-GLUCURONATE AMINOTRANSFERASE"/>
    <property type="match status" value="1"/>
</dbReference>
<dbReference type="CDD" id="cd00616">
    <property type="entry name" value="AHBA_syn"/>
    <property type="match status" value="1"/>
</dbReference>
<keyword evidence="2" id="KW-0808">Transferase</keyword>
<keyword evidence="2" id="KW-0032">Aminotransferase</keyword>
<dbReference type="Gene3D" id="3.90.1150.10">
    <property type="entry name" value="Aspartate Aminotransferase, domain 1"/>
    <property type="match status" value="1"/>
</dbReference>
<dbReference type="InterPro" id="IPR015421">
    <property type="entry name" value="PyrdxlP-dep_Trfase_major"/>
</dbReference>
<comment type="caution">
    <text evidence="2">The sequence shown here is derived from an EMBL/GenBank/DDBJ whole genome shotgun (WGS) entry which is preliminary data.</text>
</comment>
<dbReference type="InterPro" id="IPR015422">
    <property type="entry name" value="PyrdxlP-dep_Trfase_small"/>
</dbReference>
<dbReference type="PIRSF" id="PIRSF000390">
    <property type="entry name" value="PLP_StrS"/>
    <property type="match status" value="1"/>
</dbReference>
<comment type="similarity">
    <text evidence="1">Belongs to the DegT/DnrJ/EryC1 family.</text>
</comment>
<proteinExistence type="inferred from homology"/>